<name>A0A6J3M4G8_9PEZI</name>
<dbReference type="Proteomes" id="UP000504637">
    <property type="component" value="Unplaced"/>
</dbReference>
<dbReference type="AlphaFoldDB" id="A0A6J3M4G8"/>
<feature type="region of interest" description="Disordered" evidence="1">
    <location>
        <begin position="174"/>
        <end position="199"/>
    </location>
</feature>
<gene>
    <name evidence="3" type="ORF">K489DRAFT_220532</name>
</gene>
<proteinExistence type="predicted"/>
<reference evidence="3" key="2">
    <citation type="submission" date="2020-04" db="EMBL/GenBank/DDBJ databases">
        <authorList>
            <consortium name="NCBI Genome Project"/>
        </authorList>
    </citation>
    <scope>NUCLEOTIDE SEQUENCE</scope>
    <source>
        <strain evidence="3">CBS 342.82</strain>
    </source>
</reference>
<feature type="compositionally biased region" description="Polar residues" evidence="1">
    <location>
        <begin position="187"/>
        <end position="199"/>
    </location>
</feature>
<evidence type="ECO:0000256" key="1">
    <source>
        <dbReference type="SAM" id="MobiDB-lite"/>
    </source>
</evidence>
<evidence type="ECO:0000313" key="2">
    <source>
        <dbReference type="Proteomes" id="UP000504637"/>
    </source>
</evidence>
<reference evidence="3" key="3">
    <citation type="submission" date="2025-08" db="UniProtKB">
        <authorList>
            <consortium name="RefSeq"/>
        </authorList>
    </citation>
    <scope>IDENTIFICATION</scope>
    <source>
        <strain evidence="3">CBS 342.82</strain>
    </source>
</reference>
<evidence type="ECO:0000313" key="3">
    <source>
        <dbReference type="RefSeq" id="XP_033459961.1"/>
    </source>
</evidence>
<reference evidence="3" key="1">
    <citation type="submission" date="2020-01" db="EMBL/GenBank/DDBJ databases">
        <authorList>
            <consortium name="DOE Joint Genome Institute"/>
            <person name="Haridas S."/>
            <person name="Albert R."/>
            <person name="Binder M."/>
            <person name="Bloem J."/>
            <person name="Labutti K."/>
            <person name="Salamov A."/>
            <person name="Andreopoulos B."/>
            <person name="Baker S.E."/>
            <person name="Barry K."/>
            <person name="Bills G."/>
            <person name="Bluhm B.H."/>
            <person name="Cannon C."/>
            <person name="Castanera R."/>
            <person name="Culley D.E."/>
            <person name="Daum C."/>
            <person name="Ezra D."/>
            <person name="Gonzalez J.B."/>
            <person name="Henrissat B."/>
            <person name="Kuo A."/>
            <person name="Liang C."/>
            <person name="Lipzen A."/>
            <person name="Lutzoni F."/>
            <person name="Magnuson J."/>
            <person name="Mondo S."/>
            <person name="Nolan M."/>
            <person name="Ohm R."/>
            <person name="Pangilinan J."/>
            <person name="Park H.-J."/>
            <person name="Ramirez L."/>
            <person name="Alfaro M."/>
            <person name="Sun H."/>
            <person name="Tritt A."/>
            <person name="Yoshinaga Y."/>
            <person name="Zwiers L.-H."/>
            <person name="Turgeon B.G."/>
            <person name="Goodwin S.B."/>
            <person name="Spatafora J.W."/>
            <person name="Crous P.W."/>
            <person name="Grigoriev I.V."/>
        </authorList>
    </citation>
    <scope>NUCLEOTIDE SEQUENCE</scope>
    <source>
        <strain evidence="3">CBS 342.82</strain>
    </source>
</reference>
<organism evidence="3">
    <name type="scientific">Dissoconium aciculare CBS 342.82</name>
    <dbReference type="NCBI Taxonomy" id="1314786"/>
    <lineage>
        <taxon>Eukaryota</taxon>
        <taxon>Fungi</taxon>
        <taxon>Dikarya</taxon>
        <taxon>Ascomycota</taxon>
        <taxon>Pezizomycotina</taxon>
        <taxon>Dothideomycetes</taxon>
        <taxon>Dothideomycetidae</taxon>
        <taxon>Mycosphaerellales</taxon>
        <taxon>Dissoconiaceae</taxon>
        <taxon>Dissoconium</taxon>
    </lineage>
</organism>
<keyword evidence="2" id="KW-1185">Reference proteome</keyword>
<dbReference type="GeneID" id="54357528"/>
<dbReference type="RefSeq" id="XP_033459961.1">
    <property type="nucleotide sequence ID" value="XM_033599729.1"/>
</dbReference>
<sequence length="199" mass="22112">MIIKGSETLDHKPNPMHGASMLSSHDLNCILSRFVEPRLPATRDNTSGELQTADCKRALPFSQRGLLLSTHDAAGRRHCDKSFKVPRDGSHIWSSIQKKVSPKKSRYEKISVKCGVPSSTCRNRGECPCQMCSSDRENRMDSSSSRVVLPCCNDHLRSLVYTNRKVRAHARDISGGSMPMEIDPDRTSSPTTGLRESTL</sequence>
<protein>
    <submittedName>
        <fullName evidence="3">Uncharacterized protein</fullName>
    </submittedName>
</protein>
<accession>A0A6J3M4G8</accession>